<evidence type="ECO:0000313" key="2">
    <source>
        <dbReference type="EMBL" id="AHZ71743.1"/>
    </source>
</evidence>
<evidence type="ECO:0000256" key="1">
    <source>
        <dbReference type="SAM" id="MobiDB-lite"/>
    </source>
</evidence>
<name>A0A024EHG1_9PSED</name>
<organism evidence="2 3">
    <name type="scientific">Pseudomonas mandelii JR-1</name>
    <dbReference type="NCBI Taxonomy" id="1147786"/>
    <lineage>
        <taxon>Bacteria</taxon>
        <taxon>Pseudomonadati</taxon>
        <taxon>Pseudomonadota</taxon>
        <taxon>Gammaproteobacteria</taxon>
        <taxon>Pseudomonadales</taxon>
        <taxon>Pseudomonadaceae</taxon>
        <taxon>Pseudomonas</taxon>
    </lineage>
</organism>
<dbReference type="EMBL" id="CP005960">
    <property type="protein sequence ID" value="AHZ71743.1"/>
    <property type="molecule type" value="Genomic_DNA"/>
</dbReference>
<evidence type="ECO:0000313" key="3">
    <source>
        <dbReference type="Proteomes" id="UP000026913"/>
    </source>
</evidence>
<sequence length="39" mass="4297">MWAEKRRPAGGSMFLGKSVGRGTAIQPGSRALTRHRLRC</sequence>
<dbReference type="Proteomes" id="UP000026913">
    <property type="component" value="Chromosome"/>
</dbReference>
<gene>
    <name evidence="2" type="ORF">OU5_4664</name>
</gene>
<accession>A0A024EHG1</accession>
<dbReference type="HOGENOM" id="CLU_3315581_0_0_6"/>
<proteinExistence type="predicted"/>
<dbReference type="KEGG" id="pman:OU5_4664"/>
<reference evidence="2 3" key="1">
    <citation type="journal article" date="2012" name="J. Bacteriol.">
        <title>Genome sequence of cold-adapted Pseudomonas mandelii strain JR-1.</title>
        <authorList>
            <person name="Jang S.H."/>
            <person name="Kim J."/>
            <person name="Kim J."/>
            <person name="Hong S."/>
            <person name="Lee C."/>
        </authorList>
    </citation>
    <scope>NUCLEOTIDE SEQUENCE [LARGE SCALE GENOMIC DNA]</scope>
    <source>
        <strain evidence="2 3">JR-1</strain>
    </source>
</reference>
<protein>
    <submittedName>
        <fullName evidence="2">Uncharacterized protein</fullName>
    </submittedName>
</protein>
<dbReference type="AlphaFoldDB" id="A0A024EHG1"/>
<feature type="region of interest" description="Disordered" evidence="1">
    <location>
        <begin position="1"/>
        <end position="39"/>
    </location>
</feature>